<dbReference type="AlphaFoldDB" id="A0A9J7BTV4"/>
<keyword evidence="2" id="KW-1185">Reference proteome</keyword>
<evidence type="ECO:0000313" key="1">
    <source>
        <dbReference type="EMBL" id="UWZ86323.1"/>
    </source>
</evidence>
<dbReference type="EMBL" id="CP093313">
    <property type="protein sequence ID" value="UWZ86323.1"/>
    <property type="molecule type" value="Genomic_DNA"/>
</dbReference>
<accession>A0A9J7BTV4</accession>
<gene>
    <name evidence="1" type="ORF">MOP44_10340</name>
</gene>
<protein>
    <submittedName>
        <fullName evidence="1">Uncharacterized protein</fullName>
    </submittedName>
</protein>
<organism evidence="1 2">
    <name type="scientific">Occallatibacter riparius</name>
    <dbReference type="NCBI Taxonomy" id="1002689"/>
    <lineage>
        <taxon>Bacteria</taxon>
        <taxon>Pseudomonadati</taxon>
        <taxon>Acidobacteriota</taxon>
        <taxon>Terriglobia</taxon>
        <taxon>Terriglobales</taxon>
        <taxon>Acidobacteriaceae</taxon>
        <taxon>Occallatibacter</taxon>
    </lineage>
</organism>
<dbReference type="KEGG" id="orp:MOP44_10340"/>
<dbReference type="Proteomes" id="UP001059380">
    <property type="component" value="Chromosome"/>
</dbReference>
<proteinExistence type="predicted"/>
<dbReference type="RefSeq" id="WP_260795963.1">
    <property type="nucleotide sequence ID" value="NZ_CP093313.1"/>
</dbReference>
<evidence type="ECO:0000313" key="2">
    <source>
        <dbReference type="Proteomes" id="UP001059380"/>
    </source>
</evidence>
<sequence>MARFAFLQPVLRVVFAVLLVAVALPAVGQKTLPLKQGAPGVQTNHRLILKDGSYQIVRKYEIVGDRCRYISVERSGEWEEMPADLIDWDATKKWDRDHVEPAYSSESEGMKAAEELDKEEAARRAEQDARMPQVAPGLELPDQDAVFALDTFQGTPELVELQPAELAVDAKTHHGLSSFNPMAAAKASIELPGSHAKVHLHVNDPAIYLSLDLASDAEAASHSMTVYTGGSKEATNRKRGAHSTQSGFAIVRVSERNKVRIIGALHISRSGDVSQEENLVPTKVEVLPGKHWIKVTPAQPLEIGDYALVEILSPTDINQTVWDFRVNPMLGDNTGSLTPILKQNSDRQ</sequence>
<name>A0A9J7BTV4_9BACT</name>
<reference evidence="1" key="1">
    <citation type="submission" date="2021-04" db="EMBL/GenBank/DDBJ databases">
        <title>Phylogenetic analysis of Acidobacteriaceae.</title>
        <authorList>
            <person name="Qiu L."/>
            <person name="Zhang Q."/>
        </authorList>
    </citation>
    <scope>NUCLEOTIDE SEQUENCE</scope>
    <source>
        <strain evidence="1">DSM 25168</strain>
    </source>
</reference>